<evidence type="ECO:0000256" key="1">
    <source>
        <dbReference type="SAM" id="Phobius"/>
    </source>
</evidence>
<dbReference type="OrthoDB" id="8556356at2"/>
<feature type="transmembrane region" description="Helical" evidence="1">
    <location>
        <begin position="285"/>
        <end position="303"/>
    </location>
</feature>
<gene>
    <name evidence="2" type="ORF">FOZ76_24715</name>
</gene>
<comment type="caution">
    <text evidence="2">The sequence shown here is derived from an EMBL/GenBank/DDBJ whole genome shotgun (WGS) entry which is preliminary data.</text>
</comment>
<feature type="transmembrane region" description="Helical" evidence="1">
    <location>
        <begin position="360"/>
        <end position="380"/>
    </location>
</feature>
<keyword evidence="3" id="KW-1185">Reference proteome</keyword>
<dbReference type="GO" id="GO:0016740">
    <property type="term" value="F:transferase activity"/>
    <property type="evidence" value="ECO:0007669"/>
    <property type="project" value="UniProtKB-KW"/>
</dbReference>
<feature type="transmembrane region" description="Helical" evidence="1">
    <location>
        <begin position="194"/>
        <end position="217"/>
    </location>
</feature>
<feature type="transmembrane region" description="Helical" evidence="1">
    <location>
        <begin position="163"/>
        <end position="182"/>
    </location>
</feature>
<proteinExistence type="predicted"/>
<feature type="transmembrane region" description="Helical" evidence="1">
    <location>
        <begin position="135"/>
        <end position="156"/>
    </location>
</feature>
<accession>A0A556A7I1</accession>
<sequence length="557" mass="60628">MTAPAAAKLSRPVLLGVCLVYILFGLFGRDPWKTDDVIGMAQMWSAVHLQGEAWLLPQVAGITATANGPLAMWAGAGAMWLLGPWIGEINAARLPNLLWFAITTSSVWYGTYLLGRRSEAQPLALPFGGQPAPSDYGRMLADAALLLLIATLGLTWRTHETSVIPAAVACQALAFYSVARMLDRPWLGAATLGLALAGAVLTRGGATLLPLLAALPFALPATGWRGVRAALLLAAPLAVLLVAAWWMPALDTSLYWMQGWYNWHTSFFGLPTLDGTASALRNAPWFLWPLWPLALLALVRWRGWYGAAHLRVPLAFGGGALLMLLVTHHPGEAELLGMVVPTAMLSALALPTLRRGQVNWLDWFAVMAFSVAAFLVWFGWTTALSGWPNQIANNIERQTPGFQMQFVWLAVLGALLATAAWVALITWRLRVHPAALWRGSMLSAGGVLVTWVLLNLLWLAPIDYARSYRPVANAIAQTLAEQGPGECVRTRGLNLAQRASFAVLGGLVFSFDGACRLVVQQTDQDELPELRADETLLWEGARPADRQEWYRVIRVSP</sequence>
<dbReference type="RefSeq" id="WP_143950958.1">
    <property type="nucleotide sequence ID" value="NZ_BAABMB010000005.1"/>
</dbReference>
<feature type="transmembrane region" description="Helical" evidence="1">
    <location>
        <begin position="59"/>
        <end position="82"/>
    </location>
</feature>
<organism evidence="2 3">
    <name type="scientific">Verticiella sediminum</name>
    <dbReference type="NCBI Taxonomy" id="1247510"/>
    <lineage>
        <taxon>Bacteria</taxon>
        <taxon>Pseudomonadati</taxon>
        <taxon>Pseudomonadota</taxon>
        <taxon>Betaproteobacteria</taxon>
        <taxon>Burkholderiales</taxon>
        <taxon>Alcaligenaceae</taxon>
        <taxon>Verticiella</taxon>
    </lineage>
</organism>
<feature type="transmembrane region" description="Helical" evidence="1">
    <location>
        <begin position="12"/>
        <end position="28"/>
    </location>
</feature>
<evidence type="ECO:0000313" key="2">
    <source>
        <dbReference type="EMBL" id="TSH88842.1"/>
    </source>
</evidence>
<protein>
    <submittedName>
        <fullName evidence="2">Glycosyltransferase</fullName>
    </submittedName>
</protein>
<feature type="transmembrane region" description="Helical" evidence="1">
    <location>
        <begin position="439"/>
        <end position="460"/>
    </location>
</feature>
<keyword evidence="2" id="KW-0808">Transferase</keyword>
<feature type="transmembrane region" description="Helical" evidence="1">
    <location>
        <begin position="94"/>
        <end position="115"/>
    </location>
</feature>
<dbReference type="EMBL" id="VLTJ01000042">
    <property type="protein sequence ID" value="TSH88842.1"/>
    <property type="molecule type" value="Genomic_DNA"/>
</dbReference>
<keyword evidence="1" id="KW-0472">Membrane</keyword>
<feature type="transmembrane region" description="Helical" evidence="1">
    <location>
        <begin position="229"/>
        <end position="247"/>
    </location>
</feature>
<dbReference type="Proteomes" id="UP000318405">
    <property type="component" value="Unassembled WGS sequence"/>
</dbReference>
<dbReference type="AlphaFoldDB" id="A0A556A7I1"/>
<keyword evidence="1" id="KW-0812">Transmembrane</keyword>
<evidence type="ECO:0000313" key="3">
    <source>
        <dbReference type="Proteomes" id="UP000318405"/>
    </source>
</evidence>
<feature type="transmembrane region" description="Helical" evidence="1">
    <location>
        <begin position="310"/>
        <end position="329"/>
    </location>
</feature>
<name>A0A556A7I1_9BURK</name>
<reference evidence="2 3" key="1">
    <citation type="submission" date="2019-07" db="EMBL/GenBank/DDBJ databases">
        <title>Qingshengfaniella alkalisoli gen. nov., sp. nov., isolated from saline soil.</title>
        <authorList>
            <person name="Xu L."/>
            <person name="Huang X.-X."/>
            <person name="Sun J.-Q."/>
        </authorList>
    </citation>
    <scope>NUCLEOTIDE SEQUENCE [LARGE SCALE GENOMIC DNA]</scope>
    <source>
        <strain evidence="2 3">DSM 27279</strain>
    </source>
</reference>
<feature type="transmembrane region" description="Helical" evidence="1">
    <location>
        <begin position="406"/>
        <end position="427"/>
    </location>
</feature>
<keyword evidence="1" id="KW-1133">Transmembrane helix</keyword>